<proteinExistence type="inferred from homology"/>
<feature type="transmembrane region" description="Helical" evidence="12">
    <location>
        <begin position="51"/>
        <end position="74"/>
    </location>
</feature>
<dbReference type="OrthoDB" id="5970083at2759"/>
<dbReference type="GO" id="GO:0030150">
    <property type="term" value="P:protein import into mitochondrial matrix"/>
    <property type="evidence" value="ECO:0007669"/>
    <property type="project" value="UniProtKB-UniRule"/>
</dbReference>
<keyword evidence="10 12" id="KW-0496">Mitochondrion</keyword>
<evidence type="ECO:0000313" key="14">
    <source>
        <dbReference type="EMBL" id="KAF4126978.1"/>
    </source>
</evidence>
<keyword evidence="3 12" id="KW-0813">Transport</keyword>
<evidence type="ECO:0000256" key="6">
    <source>
        <dbReference type="ARBA" id="ARBA00022927"/>
    </source>
</evidence>
<accession>A0A9P5D460</accession>
<evidence type="ECO:0000256" key="7">
    <source>
        <dbReference type="ARBA" id="ARBA00022946"/>
    </source>
</evidence>
<dbReference type="InterPro" id="IPR013875">
    <property type="entry name" value="Pam17"/>
</dbReference>
<reference evidence="14" key="1">
    <citation type="submission" date="2020-03" db="EMBL/GenBank/DDBJ databases">
        <title>Site-based positive gene gene selection in Geosmithia morbida across the United States reveals a broad range of putative effectors and factors for local host and environmental adapation.</title>
        <authorList>
            <person name="Onufrak A."/>
            <person name="Murdoch R.W."/>
            <person name="Gazis R."/>
            <person name="Huff M."/>
            <person name="Staton M."/>
            <person name="Klingeman W."/>
            <person name="Hadziabdic D."/>
        </authorList>
    </citation>
    <scope>NUCLEOTIDE SEQUENCE</scope>
    <source>
        <strain evidence="14">1262</strain>
    </source>
</reference>
<evidence type="ECO:0000256" key="9">
    <source>
        <dbReference type="ARBA" id="ARBA00023010"/>
    </source>
</evidence>
<evidence type="ECO:0000256" key="10">
    <source>
        <dbReference type="ARBA" id="ARBA00023128"/>
    </source>
</evidence>
<protein>
    <recommendedName>
        <fullName evidence="12">Presequence translocated-associated motor subunit PAM17</fullName>
    </recommendedName>
</protein>
<comment type="caution">
    <text evidence="14">The sequence shown here is derived from an EMBL/GenBank/DDBJ whole genome shotgun (WGS) entry which is preliminary data.</text>
</comment>
<dbReference type="GO" id="GO:0001405">
    <property type="term" value="C:PAM complex, Tim23 associated import motor"/>
    <property type="evidence" value="ECO:0007669"/>
    <property type="project" value="UniProtKB-UniRule"/>
</dbReference>
<dbReference type="Proteomes" id="UP000749293">
    <property type="component" value="Unassembled WGS sequence"/>
</dbReference>
<comment type="subcellular location">
    <subcellularLocation>
        <location evidence="1 12">Mitochondrion inner membrane</location>
        <topology evidence="1 12">Multi-pass membrane protein</topology>
    </subcellularLocation>
</comment>
<keyword evidence="15" id="KW-1185">Reference proteome</keyword>
<evidence type="ECO:0000256" key="13">
    <source>
        <dbReference type="SAM" id="MobiDB-lite"/>
    </source>
</evidence>
<dbReference type="EMBL" id="JAANYQ010000001">
    <property type="protein sequence ID" value="KAF4126978.1"/>
    <property type="molecule type" value="Genomic_DNA"/>
</dbReference>
<evidence type="ECO:0000256" key="5">
    <source>
        <dbReference type="ARBA" id="ARBA00022792"/>
    </source>
</evidence>
<gene>
    <name evidence="14" type="ORF">GMORB2_0716</name>
</gene>
<evidence type="ECO:0000256" key="8">
    <source>
        <dbReference type="ARBA" id="ARBA00022989"/>
    </source>
</evidence>
<dbReference type="PANTHER" id="PTHR28021:SF1">
    <property type="entry name" value="PRESEQUENCE TRANSLOCATED-ASSOCIATED MOTOR SUBUNIT PAM17, MITOCHONDRIAL"/>
    <property type="match status" value="1"/>
</dbReference>
<keyword evidence="6 12" id="KW-0653">Protein transport</keyword>
<dbReference type="AlphaFoldDB" id="A0A9P5D460"/>
<feature type="transmembrane region" description="Helical" evidence="12">
    <location>
        <begin position="86"/>
        <end position="114"/>
    </location>
</feature>
<dbReference type="Pfam" id="PF08566">
    <property type="entry name" value="Pam17"/>
    <property type="match status" value="1"/>
</dbReference>
<dbReference type="PANTHER" id="PTHR28021">
    <property type="entry name" value="PRESEQUENCE TRANSLOCATED-ASSOCIATED MOTOR SUBUNIT PAM17, MITOCHONDRIAL"/>
    <property type="match status" value="1"/>
</dbReference>
<evidence type="ECO:0000313" key="15">
    <source>
        <dbReference type="Proteomes" id="UP000749293"/>
    </source>
</evidence>
<evidence type="ECO:0000256" key="3">
    <source>
        <dbReference type="ARBA" id="ARBA00022448"/>
    </source>
</evidence>
<keyword evidence="8 12" id="KW-1133">Transmembrane helix</keyword>
<evidence type="ECO:0000256" key="4">
    <source>
        <dbReference type="ARBA" id="ARBA00022692"/>
    </source>
</evidence>
<dbReference type="RefSeq" id="XP_035325630.1">
    <property type="nucleotide sequence ID" value="XM_035462700.1"/>
</dbReference>
<name>A0A9P5D460_9HYPO</name>
<comment type="similarity">
    <text evidence="2 12">Belongs to the PAM17 family.</text>
</comment>
<evidence type="ECO:0000256" key="12">
    <source>
        <dbReference type="RuleBase" id="RU367146"/>
    </source>
</evidence>
<evidence type="ECO:0000256" key="11">
    <source>
        <dbReference type="ARBA" id="ARBA00023136"/>
    </source>
</evidence>
<keyword evidence="4 12" id="KW-0812">Transmembrane</keyword>
<dbReference type="GeneID" id="55966946"/>
<keyword evidence="5 12" id="KW-0999">Mitochondrion inner membrane</keyword>
<sequence>MATPFKALALRPGDCDDGAVLHDDDDDDDSLVHDRNPSHQPKGLRRRRIQVFFSITSSAVGLVLGVVLLSTGVAEPLVAQIPLDPFISLGLLTMTFAGAGWLVGPSIGSQVFYLMNRSLKNQINHKEAEFFARIRKNRVDPSNSSTANPVPDFYGEKIQSVNGYRQWLKDQRAFNKKKSADLI</sequence>
<comment type="function">
    <text evidence="12">Component of the PAM complex, a complex required for the translocation of transit peptide-containing proteins from the inner membrane into the mitochondrial matrix in an ATP-dependent manner.</text>
</comment>
<keyword evidence="7" id="KW-0809">Transit peptide</keyword>
<keyword evidence="11 12" id="KW-0472">Membrane</keyword>
<keyword evidence="9 12" id="KW-0811">Translocation</keyword>
<evidence type="ECO:0000256" key="2">
    <source>
        <dbReference type="ARBA" id="ARBA00006837"/>
    </source>
</evidence>
<organism evidence="14 15">
    <name type="scientific">Geosmithia morbida</name>
    <dbReference type="NCBI Taxonomy" id="1094350"/>
    <lineage>
        <taxon>Eukaryota</taxon>
        <taxon>Fungi</taxon>
        <taxon>Dikarya</taxon>
        <taxon>Ascomycota</taxon>
        <taxon>Pezizomycotina</taxon>
        <taxon>Sordariomycetes</taxon>
        <taxon>Hypocreomycetidae</taxon>
        <taxon>Hypocreales</taxon>
        <taxon>Bionectriaceae</taxon>
        <taxon>Geosmithia</taxon>
    </lineage>
</organism>
<comment type="subunit">
    <text evidence="12">Component of the PAM complex.</text>
</comment>
<feature type="region of interest" description="Disordered" evidence="13">
    <location>
        <begin position="19"/>
        <end position="42"/>
    </location>
</feature>
<evidence type="ECO:0000256" key="1">
    <source>
        <dbReference type="ARBA" id="ARBA00004448"/>
    </source>
</evidence>